<keyword evidence="8" id="KW-0843">Virulence</keyword>
<dbReference type="OrthoDB" id="1658288at2759"/>
<evidence type="ECO:0000256" key="5">
    <source>
        <dbReference type="ARBA" id="ARBA00022676"/>
    </source>
</evidence>
<evidence type="ECO:0000256" key="3">
    <source>
        <dbReference type="ARBA" id="ARBA00022525"/>
    </source>
</evidence>
<evidence type="ECO:0000256" key="2">
    <source>
        <dbReference type="ARBA" id="ARBA00009558"/>
    </source>
</evidence>
<sequence>MLDCCRYHYRNNPSQLRLIDEFDERYKSEHAISWYTRDSFLYRIINKALRTENIDALIRLRYFIIDVCTMLKLKHDEQQQQQQKSKVYRGLKLTDAEIEQLKLNIGRIISRNGFLSTTPSSTIAEMFAANVIFEIEINKLLSEQNNIIYADISSLSYMQDEEEILFDLGTIFRVISVTYSDNRRLWIVSLVTIADDDDDV</sequence>
<dbReference type="InterPro" id="IPR000768">
    <property type="entry name" value="ART"/>
</dbReference>
<dbReference type="SUPFAM" id="SSF56399">
    <property type="entry name" value="ADP-ribosylation"/>
    <property type="match status" value="1"/>
</dbReference>
<evidence type="ECO:0000256" key="10">
    <source>
        <dbReference type="RuleBase" id="RU361228"/>
    </source>
</evidence>
<dbReference type="GO" id="GO:0016779">
    <property type="term" value="F:nucleotidyltransferase activity"/>
    <property type="evidence" value="ECO:0007669"/>
    <property type="project" value="UniProtKB-KW"/>
</dbReference>
<protein>
    <recommendedName>
        <fullName evidence="10">NAD(P)(+)--arginine ADP-ribosyltransferase</fullName>
        <ecNumber evidence="10">2.4.2.31</ecNumber>
    </recommendedName>
    <alternativeName>
        <fullName evidence="10">Mono(ADP-ribosyl)transferase</fullName>
    </alternativeName>
</protein>
<keyword evidence="6 10" id="KW-0808">Transferase</keyword>
<evidence type="ECO:0000313" key="11">
    <source>
        <dbReference type="EMBL" id="CAF0879609.1"/>
    </source>
</evidence>
<dbReference type="Pfam" id="PF01129">
    <property type="entry name" value="ART"/>
    <property type="match status" value="1"/>
</dbReference>
<keyword evidence="7" id="KW-0548">Nucleotidyltransferase</keyword>
<accession>A0A814LJC7</accession>
<reference evidence="12" key="1">
    <citation type="submission" date="2021-02" db="EMBL/GenBank/DDBJ databases">
        <authorList>
            <person name="Nowell W R."/>
        </authorList>
    </citation>
    <scope>NUCLEOTIDE SEQUENCE</scope>
</reference>
<keyword evidence="5 10" id="KW-0328">Glycosyltransferase</keyword>
<evidence type="ECO:0000313" key="15">
    <source>
        <dbReference type="Proteomes" id="UP000663829"/>
    </source>
</evidence>
<dbReference type="Proteomes" id="UP000681722">
    <property type="component" value="Unassembled WGS sequence"/>
</dbReference>
<dbReference type="GO" id="GO:0090729">
    <property type="term" value="F:toxin activity"/>
    <property type="evidence" value="ECO:0007669"/>
    <property type="project" value="UniProtKB-KW"/>
</dbReference>
<evidence type="ECO:0000256" key="8">
    <source>
        <dbReference type="ARBA" id="ARBA00023026"/>
    </source>
</evidence>
<comment type="similarity">
    <text evidence="2 10">Belongs to the Arg-specific ADP-ribosyltransferase family.</text>
</comment>
<dbReference type="PROSITE" id="PS51996">
    <property type="entry name" value="TR_MART"/>
    <property type="match status" value="1"/>
</dbReference>
<gene>
    <name evidence="12" type="ORF">GPM918_LOCUS17055</name>
    <name evidence="11" type="ORF">OVA965_LOCUS8551</name>
    <name evidence="14" type="ORF">SRO942_LOCUS17054</name>
    <name evidence="13" type="ORF">TMI583_LOCUS8547</name>
</gene>
<dbReference type="PANTHER" id="PTHR10339:SF25">
    <property type="entry name" value="SECRETED EXOENZYME S"/>
    <property type="match status" value="1"/>
</dbReference>
<dbReference type="InterPro" id="IPR050999">
    <property type="entry name" value="ADP-ribosyltransferase_ARG"/>
</dbReference>
<name>A0A814LJC7_9BILA</name>
<dbReference type="EMBL" id="CAJOBA010002903">
    <property type="protein sequence ID" value="CAF3663465.1"/>
    <property type="molecule type" value="Genomic_DNA"/>
</dbReference>
<evidence type="ECO:0000256" key="9">
    <source>
        <dbReference type="ARBA" id="ARBA00047597"/>
    </source>
</evidence>
<comment type="catalytic activity">
    <reaction evidence="9 10">
        <text>L-arginyl-[protein] + NAD(+) = N(omega)-(ADP-D-ribosyl)-L-arginyl-[protein] + nicotinamide + H(+)</text>
        <dbReference type="Rhea" id="RHEA:19149"/>
        <dbReference type="Rhea" id="RHEA-COMP:10532"/>
        <dbReference type="Rhea" id="RHEA-COMP:15087"/>
        <dbReference type="ChEBI" id="CHEBI:15378"/>
        <dbReference type="ChEBI" id="CHEBI:17154"/>
        <dbReference type="ChEBI" id="CHEBI:29965"/>
        <dbReference type="ChEBI" id="CHEBI:57540"/>
        <dbReference type="ChEBI" id="CHEBI:142554"/>
        <dbReference type="EC" id="2.4.2.31"/>
    </reaction>
</comment>
<dbReference type="PANTHER" id="PTHR10339">
    <property type="entry name" value="ADP-RIBOSYLTRANSFERASE"/>
    <property type="match status" value="1"/>
</dbReference>
<dbReference type="EMBL" id="CAJOBC010004606">
    <property type="protein sequence ID" value="CAF3834183.1"/>
    <property type="molecule type" value="Genomic_DNA"/>
</dbReference>
<dbReference type="GO" id="GO:0003950">
    <property type="term" value="F:NAD+ poly-ADP-ribosyltransferase activity"/>
    <property type="evidence" value="ECO:0007669"/>
    <property type="project" value="TreeGrafter"/>
</dbReference>
<organism evidence="12 15">
    <name type="scientific">Didymodactylos carnosus</name>
    <dbReference type="NCBI Taxonomy" id="1234261"/>
    <lineage>
        <taxon>Eukaryota</taxon>
        <taxon>Metazoa</taxon>
        <taxon>Spiralia</taxon>
        <taxon>Gnathifera</taxon>
        <taxon>Rotifera</taxon>
        <taxon>Eurotatoria</taxon>
        <taxon>Bdelloidea</taxon>
        <taxon>Philodinida</taxon>
        <taxon>Philodinidae</taxon>
        <taxon>Didymodactylos</taxon>
    </lineage>
</organism>
<keyword evidence="15" id="KW-1185">Reference proteome</keyword>
<dbReference type="EMBL" id="CAJNOQ010004606">
    <property type="protein sequence ID" value="CAF1066583.1"/>
    <property type="molecule type" value="Genomic_DNA"/>
</dbReference>
<keyword evidence="10" id="KW-0520">NAD</keyword>
<dbReference type="EC" id="2.4.2.31" evidence="10"/>
<evidence type="ECO:0000256" key="4">
    <source>
        <dbReference type="ARBA" id="ARBA00022656"/>
    </source>
</evidence>
<dbReference type="Gene3D" id="3.90.176.10">
    <property type="entry name" value="Toxin ADP-ribosyltransferase, Chain A, domain 1"/>
    <property type="match status" value="1"/>
</dbReference>
<dbReference type="GO" id="GO:0106274">
    <property type="term" value="F:NAD+-protein-arginine ADP-ribosyltransferase activity"/>
    <property type="evidence" value="ECO:0007669"/>
    <property type="project" value="UniProtKB-EC"/>
</dbReference>
<dbReference type="Proteomes" id="UP000682733">
    <property type="component" value="Unassembled WGS sequence"/>
</dbReference>
<dbReference type="AlphaFoldDB" id="A0A814LJC7"/>
<evidence type="ECO:0000313" key="13">
    <source>
        <dbReference type="EMBL" id="CAF3663465.1"/>
    </source>
</evidence>
<proteinExistence type="inferred from homology"/>
<dbReference type="EMBL" id="CAJNOK010002902">
    <property type="protein sequence ID" value="CAF0879609.1"/>
    <property type="molecule type" value="Genomic_DNA"/>
</dbReference>
<evidence type="ECO:0000256" key="6">
    <source>
        <dbReference type="ARBA" id="ARBA00022679"/>
    </source>
</evidence>
<keyword evidence="10" id="KW-0521">NADP</keyword>
<dbReference type="GO" id="GO:0005576">
    <property type="term" value="C:extracellular region"/>
    <property type="evidence" value="ECO:0007669"/>
    <property type="project" value="UniProtKB-SubCell"/>
</dbReference>
<evidence type="ECO:0000313" key="12">
    <source>
        <dbReference type="EMBL" id="CAF1066583.1"/>
    </source>
</evidence>
<comment type="caution">
    <text evidence="12">The sequence shown here is derived from an EMBL/GenBank/DDBJ whole genome shotgun (WGS) entry which is preliminary data.</text>
</comment>
<keyword evidence="4" id="KW-0800">Toxin</keyword>
<comment type="subcellular location">
    <subcellularLocation>
        <location evidence="1">Secreted</location>
    </subcellularLocation>
</comment>
<evidence type="ECO:0000256" key="7">
    <source>
        <dbReference type="ARBA" id="ARBA00022695"/>
    </source>
</evidence>
<evidence type="ECO:0000256" key="1">
    <source>
        <dbReference type="ARBA" id="ARBA00004613"/>
    </source>
</evidence>
<dbReference type="Proteomes" id="UP000663829">
    <property type="component" value="Unassembled WGS sequence"/>
</dbReference>
<keyword evidence="3" id="KW-0964">Secreted</keyword>
<dbReference type="Proteomes" id="UP000677228">
    <property type="component" value="Unassembled WGS sequence"/>
</dbReference>
<evidence type="ECO:0000313" key="14">
    <source>
        <dbReference type="EMBL" id="CAF3834183.1"/>
    </source>
</evidence>